<dbReference type="Gene3D" id="3.30.300.20">
    <property type="match status" value="1"/>
</dbReference>
<evidence type="ECO:0000313" key="2">
    <source>
        <dbReference type="Proteomes" id="UP000295341"/>
    </source>
</evidence>
<dbReference type="RefSeq" id="WP_133879982.1">
    <property type="nucleotide sequence ID" value="NZ_MWIN01000039.1"/>
</dbReference>
<comment type="caution">
    <text evidence="1">The sequence shown here is derived from an EMBL/GenBank/DDBJ whole genome shotgun (WGS) entry which is preliminary data.</text>
</comment>
<keyword evidence="2" id="KW-1185">Reference proteome</keyword>
<name>A0A4S3JZ02_9GAMM</name>
<dbReference type="SUPFAM" id="SSF82784">
    <property type="entry name" value="OsmC-like"/>
    <property type="match status" value="1"/>
</dbReference>
<sequence length="128" mass="13730">MVKVHKAADGKLKQTIEVGGNTFVADAPVAAGGDGAGPEPHDLLDAALGACTALTITMVARRKQMPLEDVRVEVTREEAGGLYKLFRRIELVGALDATQREYLLGIANKCPIHKALTGRFEISTELFN</sequence>
<dbReference type="InterPro" id="IPR015946">
    <property type="entry name" value="KH_dom-like_a/b"/>
</dbReference>
<dbReference type="Pfam" id="PF02566">
    <property type="entry name" value="OsmC"/>
    <property type="match status" value="1"/>
</dbReference>
<dbReference type="EMBL" id="SOBT01000008">
    <property type="protein sequence ID" value="TDU31401.1"/>
    <property type="molecule type" value="Genomic_DNA"/>
</dbReference>
<organism evidence="1 2">
    <name type="scientific">Panacagrimonas perspica</name>
    <dbReference type="NCBI Taxonomy" id="381431"/>
    <lineage>
        <taxon>Bacteria</taxon>
        <taxon>Pseudomonadati</taxon>
        <taxon>Pseudomonadota</taxon>
        <taxon>Gammaproteobacteria</taxon>
        <taxon>Nevskiales</taxon>
        <taxon>Nevskiaceae</taxon>
        <taxon>Panacagrimonas</taxon>
    </lineage>
</organism>
<gene>
    <name evidence="1" type="ORF">DFR24_0769</name>
</gene>
<evidence type="ECO:0000313" key="1">
    <source>
        <dbReference type="EMBL" id="TDU31401.1"/>
    </source>
</evidence>
<dbReference type="OrthoDB" id="9789573at2"/>
<dbReference type="Proteomes" id="UP000295341">
    <property type="component" value="Unassembled WGS sequence"/>
</dbReference>
<accession>A0A4S3JZ02</accession>
<dbReference type="InterPro" id="IPR036102">
    <property type="entry name" value="OsmC/Ohrsf"/>
</dbReference>
<dbReference type="PANTHER" id="PTHR39624">
    <property type="entry name" value="PROTEIN INVOLVED IN RIMO-MEDIATED BETA-METHYLTHIOLATION OF RIBOSOMAL PROTEIN S12 YCAO"/>
    <property type="match status" value="1"/>
</dbReference>
<dbReference type="AlphaFoldDB" id="A0A4S3JZ02"/>
<protein>
    <submittedName>
        <fullName evidence="1">Putative redox protein</fullName>
    </submittedName>
</protein>
<dbReference type="InterPro" id="IPR003718">
    <property type="entry name" value="OsmC/Ohr_fam"/>
</dbReference>
<reference evidence="1 2" key="1">
    <citation type="submission" date="2019-03" db="EMBL/GenBank/DDBJ databases">
        <title>Genomic Encyclopedia of Type Strains, Phase IV (KMG-IV): sequencing the most valuable type-strain genomes for metagenomic binning, comparative biology and taxonomic classification.</title>
        <authorList>
            <person name="Goeker M."/>
        </authorList>
    </citation>
    <scope>NUCLEOTIDE SEQUENCE [LARGE SCALE GENOMIC DNA]</scope>
    <source>
        <strain evidence="1 2">DSM 26377</strain>
    </source>
</reference>
<proteinExistence type="predicted"/>
<dbReference type="PANTHER" id="PTHR39624:SF2">
    <property type="entry name" value="OSMC-LIKE PROTEIN"/>
    <property type="match status" value="1"/>
</dbReference>